<name>A0A2G5NT13_9STAP</name>
<gene>
    <name evidence="1" type="ORF">BFS35_002005</name>
</gene>
<accession>A0A2G5NT13</accession>
<proteinExistence type="predicted"/>
<sequence>MIIILNFEDNRLQGTVLNGFSNLEEHMVISLPDKIHNRQKVWLRKSGMQFTNYFTKEYMYYKSIHSFG</sequence>
<evidence type="ECO:0000313" key="1">
    <source>
        <dbReference type="EMBL" id="RAI82483.1"/>
    </source>
</evidence>
<dbReference type="EMBL" id="MJBI02000001">
    <property type="protein sequence ID" value="RAI82483.1"/>
    <property type="molecule type" value="Genomic_DNA"/>
</dbReference>
<organism evidence="1 2">
    <name type="scientific">Macrococcoides goetzii</name>
    <dbReference type="NCBI Taxonomy" id="1891097"/>
    <lineage>
        <taxon>Bacteria</taxon>
        <taxon>Bacillati</taxon>
        <taxon>Bacillota</taxon>
        <taxon>Bacilli</taxon>
        <taxon>Bacillales</taxon>
        <taxon>Staphylococcaceae</taxon>
        <taxon>Macrococcoides</taxon>
    </lineage>
</organism>
<keyword evidence="2" id="KW-1185">Reference proteome</keyword>
<protein>
    <submittedName>
        <fullName evidence="1">Uncharacterized protein</fullName>
    </submittedName>
</protein>
<reference evidence="1 2" key="1">
    <citation type="journal article" date="2018" name="Front. Microbiol.">
        <title>Description and Comparative Genomics of Macrococcus caseolyticus subsp. hominis subsp. nov., Macrococcus goetzii sp. nov., Macrococcus epidermidis sp. nov., and Macrococcus bohemicus sp. nov., Novel Macrococci From Human Clinical Material With Virulence Potential and Suspected Uptake of Foreign DNA by Natural Transformation.</title>
        <authorList>
            <person name="Maslanova I."/>
            <person name="Wertheimer Z."/>
            <person name="Sedlacek I."/>
            <person name="Svec P."/>
            <person name="Indrakova A."/>
            <person name="Kovarovic V."/>
            <person name="Schumann P."/>
            <person name="Sproer C."/>
            <person name="Kralova S."/>
            <person name="Sedo O."/>
            <person name="Kristofova L."/>
            <person name="Vrbovska V."/>
            <person name="Fuzik T."/>
            <person name="Petras P."/>
            <person name="Zdrahal Z."/>
            <person name="Ruzickova V."/>
            <person name="Doskar J."/>
            <person name="Pantucek R."/>
        </authorList>
    </citation>
    <scope>NUCLEOTIDE SEQUENCE [LARGE SCALE GENOMIC DNA]</scope>
    <source>
        <strain evidence="1 2">CCM 4927</strain>
    </source>
</reference>
<dbReference type="Proteomes" id="UP000229523">
    <property type="component" value="Unassembled WGS sequence"/>
</dbReference>
<dbReference type="AlphaFoldDB" id="A0A2G5NT13"/>
<evidence type="ECO:0000313" key="2">
    <source>
        <dbReference type="Proteomes" id="UP000229523"/>
    </source>
</evidence>
<comment type="caution">
    <text evidence="1">The sequence shown here is derived from an EMBL/GenBank/DDBJ whole genome shotgun (WGS) entry which is preliminary data.</text>
</comment>